<dbReference type="PROSITE" id="PS50244">
    <property type="entry name" value="S5A_REDUCTASE"/>
    <property type="match status" value="1"/>
</dbReference>
<feature type="transmembrane region" description="Helical" evidence="1">
    <location>
        <begin position="65"/>
        <end position="87"/>
    </location>
</feature>
<feature type="transmembrane region" description="Helical" evidence="1">
    <location>
        <begin position="34"/>
        <end position="53"/>
    </location>
</feature>
<name>A0ABN7KT70_9BACT</name>
<dbReference type="Gene3D" id="1.20.120.1630">
    <property type="match status" value="1"/>
</dbReference>
<dbReference type="PANTHER" id="PTHR32251">
    <property type="entry name" value="3-OXO-5-ALPHA-STEROID 4-DEHYDROGENASE"/>
    <property type="match status" value="1"/>
</dbReference>
<comment type="caution">
    <text evidence="2">The sequence shown here is derived from an EMBL/GenBank/DDBJ whole genome shotgun (WGS) entry which is preliminary data.</text>
</comment>
<feature type="transmembrane region" description="Helical" evidence="1">
    <location>
        <begin position="108"/>
        <end position="126"/>
    </location>
</feature>
<keyword evidence="3" id="KW-1185">Reference proteome</keyword>
<evidence type="ECO:0000313" key="2">
    <source>
        <dbReference type="EMBL" id="CAE6711850.1"/>
    </source>
</evidence>
<evidence type="ECO:0000313" key="3">
    <source>
        <dbReference type="Proteomes" id="UP000675880"/>
    </source>
</evidence>
<dbReference type="RefSeq" id="WP_213041026.1">
    <property type="nucleotide sequence ID" value="NZ_CAJNBJ010000001.1"/>
</dbReference>
<sequence>MSPTDPLSLLFTAWVASAILMVGLWLLERRLQHLSIADVGWCYGLALVVLWYASAAPGEPARRLLVALLVLLYAVRLGTHVLVDRLWRKPEDGRYRALRLRWGEQGPLRRFWYFQLQAAAIAWFSLPPLVVMQNPHPPFHLIELLGVLLWGVAVTGEAVADRQLAVFRRQPWNRDRVCREGLWYYSRHPNYFFEWLHWWSYVVMGLASPLGTWGLTLIGPLTMGWALLKVTGIPWTETQTMKNRGRQYAEYQRSTNAFIPWPPRRL</sequence>
<feature type="transmembrane region" description="Helical" evidence="1">
    <location>
        <begin position="138"/>
        <end position="160"/>
    </location>
</feature>
<dbReference type="Proteomes" id="UP000675880">
    <property type="component" value="Unassembled WGS sequence"/>
</dbReference>
<keyword evidence="1" id="KW-0812">Transmembrane</keyword>
<organism evidence="2 3">
    <name type="scientific">Nitrospira defluvii</name>
    <dbReference type="NCBI Taxonomy" id="330214"/>
    <lineage>
        <taxon>Bacteria</taxon>
        <taxon>Pseudomonadati</taxon>
        <taxon>Nitrospirota</taxon>
        <taxon>Nitrospiria</taxon>
        <taxon>Nitrospirales</taxon>
        <taxon>Nitrospiraceae</taxon>
        <taxon>Nitrospira</taxon>
    </lineage>
</organism>
<reference evidence="2 3" key="1">
    <citation type="submission" date="2021-02" db="EMBL/GenBank/DDBJ databases">
        <authorList>
            <person name="Han P."/>
        </authorList>
    </citation>
    <scope>NUCLEOTIDE SEQUENCE [LARGE SCALE GENOMIC DNA]</scope>
    <source>
        <strain evidence="2">Candidatus Nitrospira sp. ZN2</strain>
    </source>
</reference>
<keyword evidence="1" id="KW-0472">Membrane</keyword>
<keyword evidence="1" id="KW-1133">Transmembrane helix</keyword>
<evidence type="ECO:0000256" key="1">
    <source>
        <dbReference type="SAM" id="Phobius"/>
    </source>
</evidence>
<dbReference type="EMBL" id="CAJNBJ010000001">
    <property type="protein sequence ID" value="CAE6711850.1"/>
    <property type="molecule type" value="Genomic_DNA"/>
</dbReference>
<proteinExistence type="predicted"/>
<dbReference type="PANTHER" id="PTHR32251:SF17">
    <property type="entry name" value="STEROID 5-ALPHA REDUCTASE C-TERMINAL DOMAIN-CONTAINING PROTEIN"/>
    <property type="match status" value="1"/>
</dbReference>
<dbReference type="InterPro" id="IPR010721">
    <property type="entry name" value="UstE-like"/>
</dbReference>
<gene>
    <name evidence="2" type="ORF">NSPZN2_11256</name>
</gene>
<feature type="transmembrane region" description="Helical" evidence="1">
    <location>
        <begin position="6"/>
        <end position="27"/>
    </location>
</feature>
<accession>A0ABN7KT70</accession>
<protein>
    <submittedName>
        <fullName evidence="2">S5A_REDUCTASE domain-containing protein</fullName>
    </submittedName>
</protein>
<dbReference type="Pfam" id="PF06966">
    <property type="entry name" value="DUF1295"/>
    <property type="match status" value="1"/>
</dbReference>